<dbReference type="AlphaFoldDB" id="A0AAU9VAJ8"/>
<protein>
    <recommendedName>
        <fullName evidence="5">Constitutive coactivator of PPAR-gamma-like protein 1</fullName>
    </recommendedName>
</protein>
<evidence type="ECO:0000313" key="4">
    <source>
        <dbReference type="Proteomes" id="UP001153954"/>
    </source>
</evidence>
<dbReference type="InterPro" id="IPR026784">
    <property type="entry name" value="Coact_PPARg"/>
</dbReference>
<proteinExistence type="inferred from homology"/>
<organism evidence="3 4">
    <name type="scientific">Euphydryas editha</name>
    <name type="common">Edith's checkerspot</name>
    <dbReference type="NCBI Taxonomy" id="104508"/>
    <lineage>
        <taxon>Eukaryota</taxon>
        <taxon>Metazoa</taxon>
        <taxon>Ecdysozoa</taxon>
        <taxon>Arthropoda</taxon>
        <taxon>Hexapoda</taxon>
        <taxon>Insecta</taxon>
        <taxon>Pterygota</taxon>
        <taxon>Neoptera</taxon>
        <taxon>Endopterygota</taxon>
        <taxon>Lepidoptera</taxon>
        <taxon>Glossata</taxon>
        <taxon>Ditrysia</taxon>
        <taxon>Papilionoidea</taxon>
        <taxon>Nymphalidae</taxon>
        <taxon>Nymphalinae</taxon>
        <taxon>Euphydryas</taxon>
    </lineage>
</organism>
<gene>
    <name evidence="3" type="ORF">EEDITHA_LOCUS21317</name>
</gene>
<comment type="similarity">
    <text evidence="1">Belongs to the constitutive coactivator of PPAR-gamma family.</text>
</comment>
<dbReference type="PANTHER" id="PTHR15976">
    <property type="entry name" value="CONSTITUTIVE COACTIVATOR OF PEROXISOME PROLIFERATOR-ACTIVATED RECEPTOR GAMMA"/>
    <property type="match status" value="1"/>
</dbReference>
<feature type="compositionally biased region" description="Polar residues" evidence="2">
    <location>
        <begin position="331"/>
        <end position="347"/>
    </location>
</feature>
<dbReference type="SUPFAM" id="SSF88723">
    <property type="entry name" value="PIN domain-like"/>
    <property type="match status" value="1"/>
</dbReference>
<dbReference type="GO" id="GO:0005634">
    <property type="term" value="C:nucleus"/>
    <property type="evidence" value="ECO:0007669"/>
    <property type="project" value="TreeGrafter"/>
</dbReference>
<dbReference type="InterPro" id="IPR029060">
    <property type="entry name" value="PIN-like_dom_sf"/>
</dbReference>
<evidence type="ECO:0008006" key="5">
    <source>
        <dbReference type="Google" id="ProtNLM"/>
    </source>
</evidence>
<feature type="compositionally biased region" description="Polar residues" evidence="2">
    <location>
        <begin position="415"/>
        <end position="424"/>
    </location>
</feature>
<reference evidence="3" key="1">
    <citation type="submission" date="2022-03" db="EMBL/GenBank/DDBJ databases">
        <authorList>
            <person name="Tunstrom K."/>
        </authorList>
    </citation>
    <scope>NUCLEOTIDE SEQUENCE</scope>
</reference>
<dbReference type="Gene3D" id="3.40.50.1010">
    <property type="entry name" value="5'-nuclease"/>
    <property type="match status" value="1"/>
</dbReference>
<dbReference type="EMBL" id="CAKOGL010000030">
    <property type="protein sequence ID" value="CAH2107268.1"/>
    <property type="molecule type" value="Genomic_DNA"/>
</dbReference>
<feature type="compositionally biased region" description="Basic and acidic residues" evidence="2">
    <location>
        <begin position="405"/>
        <end position="414"/>
    </location>
</feature>
<dbReference type="PANTHER" id="PTHR15976:SF16">
    <property type="entry name" value="ASTEROID DOMAIN-CONTAINING PROTEIN"/>
    <property type="match status" value="1"/>
</dbReference>
<feature type="compositionally biased region" description="Basic residues" evidence="2">
    <location>
        <begin position="315"/>
        <end position="325"/>
    </location>
</feature>
<evidence type="ECO:0000256" key="1">
    <source>
        <dbReference type="ARBA" id="ARBA00009495"/>
    </source>
</evidence>
<feature type="compositionally biased region" description="Basic residues" evidence="2">
    <location>
        <begin position="881"/>
        <end position="899"/>
    </location>
</feature>
<evidence type="ECO:0000256" key="2">
    <source>
        <dbReference type="SAM" id="MobiDB-lite"/>
    </source>
</evidence>
<feature type="region of interest" description="Disordered" evidence="2">
    <location>
        <begin position="793"/>
        <end position="940"/>
    </location>
</feature>
<feature type="compositionally biased region" description="Basic and acidic residues" evidence="2">
    <location>
        <begin position="915"/>
        <end position="932"/>
    </location>
</feature>
<feature type="region of interest" description="Disordered" evidence="2">
    <location>
        <begin position="390"/>
        <end position="432"/>
    </location>
</feature>
<dbReference type="Proteomes" id="UP001153954">
    <property type="component" value="Unassembled WGS sequence"/>
</dbReference>
<evidence type="ECO:0000313" key="3">
    <source>
        <dbReference type="EMBL" id="CAH2107268.1"/>
    </source>
</evidence>
<accession>A0AAU9VAJ8</accession>
<comment type="caution">
    <text evidence="3">The sequence shown here is derived from an EMBL/GenBank/DDBJ whole genome shotgun (WGS) entry which is preliminary data.</text>
</comment>
<sequence>MGIQDLQIFLENEGVGVDLFRIARTHPGGFRLVLDAEGCLDRLYGGYFSDWACGGQWARCVQFLTTLAQALAEHQVALCVCFNGAHPTPPALPQHWIQTQSTYRQRVNSVLRHIVTKGTPPPKVWWVPPTGLHSCLRTALRYLNIPIMVSSDDHCQEVVGLCREKTYAGLVGCSGEYLVFQPPRYFSSSQLKLTYRSSLETKEYMVHDLPKLLDVPQDRLCLLAALLGGVILSEQSLTDFYKRLGIAQKKQQVPPETLIKTVGQFVKDLPSSDIDAACIEVFGDLNDLRAAKLKQAVQYYLNGTKDGFLKYRTASGRRPKNNKKSQKPEISPQSTSMDLDTSKLATESSEHEQKGLEDYKLATANASMNADFSIEEHCYELSHGVGGLSLDGGDAASHKQPPTKPTDKNEKSTSKEPSTSATKHGQSDDNCPAAPAEVLRTCAERHTRGLMHPQMLAILTHRQVTLPVLMEDDNHREIPSIHHFFRPIRQNVYAILYNMHHHRFMAQKAKDEGTTAGSTSNERPCTVQVAEWIYSRVNPGKSPEIVPGIVLDWPVPTVQRLWFGTAQDDKCRRMRAFLSCMRSDTPLMLNTSYVPQHLLILATVLRFIMTSQIQILRRQELDAFLATAFSNDLMNALHLQEMTVQGMSSRGVQLGALVMAGAEAALLANDACGAPVPWLVAAPWLYFDGKLLQRNLHRAAHCKHLAQLCDNHLDTVVKVERMRKAILEGLEVEFAMPPLPLVGVVGEPLAWRGRGRGARLEIAGVVVGQWGGGSYPTHPRATRYPQVSYVGYTPTPRNAYGGRGWRGGRGRGRGRGAGLPRGATRARRPRAHEPAKPATISVNGKTVRPDDMSPPADDGSPLEDSSQPENDGEGTQPQKTKTGKNIKKNLGKGKKKSSSHKTDVAQTLEANGPLDKNKVAELSHSSDQEHFGQGDAPVSN</sequence>
<feature type="region of interest" description="Disordered" evidence="2">
    <location>
        <begin position="311"/>
        <end position="355"/>
    </location>
</feature>
<keyword evidence="4" id="KW-1185">Reference proteome</keyword>
<name>A0AAU9VAJ8_EUPED</name>
<feature type="compositionally biased region" description="Polar residues" evidence="2">
    <location>
        <begin position="863"/>
        <end position="878"/>
    </location>
</feature>